<dbReference type="SUPFAM" id="SSF47616">
    <property type="entry name" value="GST C-terminal domain-like"/>
    <property type="match status" value="1"/>
</dbReference>
<reference evidence="7 8" key="1">
    <citation type="journal article" date="2014" name="BMC Biol.">
        <title>A comprehensive evaluation of rodent malaria parasite genomes and gene expression.</title>
        <authorList>
            <person name="Otto T.D."/>
            <person name="Bohme U."/>
            <person name="Jackson A.P."/>
            <person name="Hunt M."/>
            <person name="Franke-Fayard B."/>
            <person name="Hoeijmakers W.A."/>
            <person name="Religa A.A."/>
            <person name="Robertson L."/>
            <person name="Sanders M."/>
            <person name="Ogun S.A."/>
            <person name="Cunningham D."/>
            <person name="Erhart A."/>
            <person name="Billker O."/>
            <person name="Khan S.M."/>
            <person name="Stunnenberg H.G."/>
            <person name="Langhorne J."/>
            <person name="Holder A.A."/>
            <person name="Waters A.P."/>
            <person name="Newbold C.I."/>
            <person name="Pain A."/>
            <person name="Berriman M."/>
            <person name="Janse C.J."/>
        </authorList>
    </citation>
    <scope>NUCLEOTIDE SEQUENCE [LARGE SCALE GENOMIC DNA]</scope>
    <source>
        <strain evidence="7 8">AS</strain>
    </source>
</reference>
<dbReference type="PANTHER" id="PTHR11586">
    <property type="entry name" value="TRNA-AMINOACYLATION COFACTOR ARC1 FAMILY MEMBER"/>
    <property type="match status" value="1"/>
</dbReference>
<feature type="region of interest" description="Disordered" evidence="4">
    <location>
        <begin position="192"/>
        <end position="235"/>
    </location>
</feature>
<dbReference type="PROSITE" id="PS50886">
    <property type="entry name" value="TRBD"/>
    <property type="match status" value="1"/>
</dbReference>
<dbReference type="AlphaFoldDB" id="A0A077TT10"/>
<dbReference type="GeneID" id="3490458"/>
<dbReference type="EMBL" id="LK022890">
    <property type="protein sequence ID" value="VTZ70044.1"/>
    <property type="molecule type" value="Genomic_DNA"/>
</dbReference>
<reference evidence="7" key="2">
    <citation type="submission" date="2014-05" db="EMBL/GenBank/DDBJ databases">
        <authorList>
            <person name="Aslett M.A."/>
            <person name="De Silva N."/>
        </authorList>
    </citation>
    <scope>NUCLEOTIDE SEQUENCE</scope>
    <source>
        <strain evidence="7">AS</strain>
    </source>
</reference>
<gene>
    <name evidence="6" type="ORF">PCHAJ_000357900</name>
    <name evidence="7" type="ORF">PCHAS_1309400</name>
</gene>
<keyword evidence="1 3" id="KW-0820">tRNA-binding</keyword>
<keyword evidence="8" id="KW-1185">Reference proteome</keyword>
<evidence type="ECO:0000313" key="8">
    <source>
        <dbReference type="Proteomes" id="UP000071118"/>
    </source>
</evidence>
<dbReference type="InterPro" id="IPR002547">
    <property type="entry name" value="tRNA-bd_dom"/>
</dbReference>
<dbReference type="KEGG" id="pcb:PCHAS_1309400"/>
<dbReference type="EMBL" id="LT608179">
    <property type="protein sequence ID" value="SCM03800.1"/>
    <property type="molecule type" value="Genomic_DNA"/>
</dbReference>
<evidence type="ECO:0000256" key="4">
    <source>
        <dbReference type="SAM" id="MobiDB-lite"/>
    </source>
</evidence>
<proteinExistence type="predicted"/>
<dbReference type="InterPro" id="IPR051270">
    <property type="entry name" value="Tyrosine-tRNA_ligase_regulator"/>
</dbReference>
<dbReference type="PANTHER" id="PTHR11586:SF33">
    <property type="entry name" value="AMINOACYL TRNA SYNTHASE COMPLEX-INTERACTING MULTIFUNCTIONAL PROTEIN 1"/>
    <property type="match status" value="1"/>
</dbReference>
<sequence>MSTLYLVEDDIKSDILNLVLDFIKINIVENDDSVAFPEIKYSQTISYEHNNKTYKEFFCSLYAIIDTYNCYSQFFCEDENKVSESEEFIFNLASDKFKLKPLDMKHLNDILRERSYIVSDKHASIVDIFYFCCVYKILKPMAAKEKVEYYHICRWYIHLQETLMCEFVKLHKLDIQSGVESLLNSRIITSTNEKGNNEQMGSKKDKGNKKNADSKDNSGKNKKKNNNAENKDAEETRSLDDISRLNIVVGYVESVEIHSGADTLYCLKVNVGEDQVRDICSGLRNKKNPEDLLNKYVLVLANLKEKLLRGRKSFGMVLCGSFEERVELLVPPPGVKVGERITFENVNTTGLPDKTLSSVKEKNAFFLIQPNFVINNGVAFYKENKWLSSQGEITCALDQGTIS</sequence>
<evidence type="ECO:0000256" key="2">
    <source>
        <dbReference type="ARBA" id="ARBA00022884"/>
    </source>
</evidence>
<evidence type="ECO:0000256" key="3">
    <source>
        <dbReference type="PROSITE-ProRule" id="PRU00209"/>
    </source>
</evidence>
<dbReference type="InterPro" id="IPR053836">
    <property type="entry name" value="Arc1-like_N"/>
</dbReference>
<keyword evidence="2 3" id="KW-0694">RNA-binding</keyword>
<dbReference type="GO" id="GO:0032991">
    <property type="term" value="C:protein-containing complex"/>
    <property type="evidence" value="ECO:0007669"/>
    <property type="project" value="UniProtKB-ARBA"/>
</dbReference>
<dbReference type="SUPFAM" id="SSF50249">
    <property type="entry name" value="Nucleic acid-binding proteins"/>
    <property type="match status" value="1"/>
</dbReference>
<dbReference type="InterPro" id="IPR036282">
    <property type="entry name" value="Glutathione-S-Trfase_C_sf"/>
</dbReference>
<evidence type="ECO:0000259" key="5">
    <source>
        <dbReference type="PROSITE" id="PS50886"/>
    </source>
</evidence>
<evidence type="ECO:0000313" key="7">
    <source>
        <dbReference type="EMBL" id="VTZ70044.1"/>
    </source>
</evidence>
<dbReference type="Pfam" id="PF21972">
    <property type="entry name" value="Arc1p_N_like"/>
    <property type="match status" value="1"/>
</dbReference>
<dbReference type="Proteomes" id="UP000071118">
    <property type="component" value="Chromosome 13"/>
</dbReference>
<accession>A0A077TT10</accession>
<dbReference type="Proteomes" id="UP000507163">
    <property type="component" value="Chromosome 13"/>
</dbReference>
<dbReference type="RefSeq" id="XP_737436.2">
    <property type="nucleotide sequence ID" value="XM_732343.2"/>
</dbReference>
<dbReference type="GO" id="GO:0000049">
    <property type="term" value="F:tRNA binding"/>
    <property type="evidence" value="ECO:0007669"/>
    <property type="project" value="UniProtKB-UniRule"/>
</dbReference>
<dbReference type="OrthoDB" id="19141at2759"/>
<dbReference type="VEuPathDB" id="PlasmoDB:PCHAS_1309400"/>
<dbReference type="Pfam" id="PF01588">
    <property type="entry name" value="tRNA_bind"/>
    <property type="match status" value="1"/>
</dbReference>
<dbReference type="InterPro" id="IPR012340">
    <property type="entry name" value="NA-bd_OB-fold"/>
</dbReference>
<feature type="domain" description="TRNA-binding" evidence="5">
    <location>
        <begin position="241"/>
        <end position="342"/>
    </location>
</feature>
<organism evidence="7 8">
    <name type="scientific">Plasmodium chabaudi chabaudi</name>
    <dbReference type="NCBI Taxonomy" id="31271"/>
    <lineage>
        <taxon>Eukaryota</taxon>
        <taxon>Sar</taxon>
        <taxon>Alveolata</taxon>
        <taxon>Apicomplexa</taxon>
        <taxon>Aconoidasida</taxon>
        <taxon>Haemosporida</taxon>
        <taxon>Plasmodiidae</taxon>
        <taxon>Plasmodium</taxon>
        <taxon>Plasmodium (Vinckeia)</taxon>
    </lineage>
</organism>
<name>A0A077TT10_PLACU</name>
<feature type="compositionally biased region" description="Basic and acidic residues" evidence="4">
    <location>
        <begin position="201"/>
        <end position="219"/>
    </location>
</feature>
<protein>
    <submittedName>
        <fullName evidence="6">tRNA binding protein, putative</fullName>
    </submittedName>
    <submittedName>
        <fullName evidence="7">tRNA import protein tRIP, putative</fullName>
    </submittedName>
</protein>
<dbReference type="Gene3D" id="1.20.1050.10">
    <property type="match status" value="1"/>
</dbReference>
<evidence type="ECO:0000313" key="9">
    <source>
        <dbReference type="Proteomes" id="UP000507163"/>
    </source>
</evidence>
<evidence type="ECO:0000256" key="1">
    <source>
        <dbReference type="ARBA" id="ARBA00022555"/>
    </source>
</evidence>
<evidence type="ECO:0000313" key="6">
    <source>
        <dbReference type="EMBL" id="SCM03800.1"/>
    </source>
</evidence>
<dbReference type="CDD" id="cd02799">
    <property type="entry name" value="tRNA_bind_EMAP-II_like"/>
    <property type="match status" value="1"/>
</dbReference>
<reference evidence="7" key="3">
    <citation type="submission" date="2019-05" db="EMBL/GenBank/DDBJ databases">
        <authorList>
            <consortium name="Pathogen Informatics"/>
        </authorList>
    </citation>
    <scope>NUCLEOTIDE SEQUENCE</scope>
    <source>
        <strain evidence="6 9">AJ</strain>
        <strain evidence="7">AS</strain>
    </source>
</reference>
<dbReference type="Gene3D" id="2.40.50.140">
    <property type="entry name" value="Nucleic acid-binding proteins"/>
    <property type="match status" value="1"/>
</dbReference>